<keyword evidence="7" id="KW-1185">Reference proteome</keyword>
<dbReference type="InterPro" id="IPR036138">
    <property type="entry name" value="PBP_dimer_sf"/>
</dbReference>
<dbReference type="Gene3D" id="3.40.710.10">
    <property type="entry name" value="DD-peptidase/beta-lactamase superfamily"/>
    <property type="match status" value="1"/>
</dbReference>
<comment type="subcellular location">
    <subcellularLocation>
        <location evidence="1">Membrane</location>
    </subcellularLocation>
</comment>
<dbReference type="InterPro" id="IPR001460">
    <property type="entry name" value="PCN-bd_Tpept"/>
</dbReference>
<dbReference type="Gene3D" id="3.90.1310.10">
    <property type="entry name" value="Penicillin-binding protein 2a (Domain 2)"/>
    <property type="match status" value="1"/>
</dbReference>
<dbReference type="AlphaFoldDB" id="A0A918WNI1"/>
<dbReference type="Gene3D" id="3.30.450.330">
    <property type="match status" value="1"/>
</dbReference>
<sequence>MTKGLQVRVLMVCLALVAGLSALSGRLIYLQWGSADDLSSSNPGRTVKRPLLAQNGYIVDRNEEVIARNNPVTTIIVDKKNLADASVVAAGVAHARAVLHEDWASGSEQRRDRIVSSIRHDILSNRSDEEIVQQHLAFLANILTPHLDEYEHRDDLLAKIGPVKRGARGEQILAKEIPEEIADRIQDSVKENRIQCLRFEKSYRRIYPNPKLAAHVVGLVNYKGEGVAGIEKAMSRYLHGKDGYEITKRDARNLPLGKTSGVIMPPITGRDVQLALDLGLQAIVEEELDAGLAFAESVRGAIVVMKPQTGEVLAMASRPTYDLNKRENVDVAGVNYATQAVYEPGSTFKIIATSAAIECGLANSWTRVFCHDGVCNELKPPVKDYAPFGWLTLEEVLAKSSNIGTYQFAKMVGRERFYDYMEAYGFGKRTGIDLGGEQAGLTSRSTNNREFASKCYGYAVNVTPLQVANAYCAIANGGKLMKPLLVKSVMMPNGQRIETYEPEVIRQVISPETAKMMRRALATVTEPGGTATLGAVPGFGVAGKTGTAWKVIDGGYDKNRKVASFAGMLPVDNPEFVCVVVIDDPRTPNASHGGGTIAAPIFSKVAGRLASAMNLKPTRAVVAPLASQ</sequence>
<evidence type="ECO:0000313" key="6">
    <source>
        <dbReference type="EMBL" id="GHC63323.1"/>
    </source>
</evidence>
<dbReference type="PANTHER" id="PTHR30627">
    <property type="entry name" value="PEPTIDOGLYCAN D,D-TRANSPEPTIDASE"/>
    <property type="match status" value="1"/>
</dbReference>
<keyword evidence="2" id="KW-0121">Carboxypeptidase</keyword>
<feature type="domain" description="Penicillin-binding protein dimerisation" evidence="5">
    <location>
        <begin position="54"/>
        <end position="256"/>
    </location>
</feature>
<protein>
    <recommendedName>
        <fullName evidence="8">Penicillin-binding protein 2</fullName>
    </recommendedName>
</protein>
<evidence type="ECO:0000256" key="2">
    <source>
        <dbReference type="ARBA" id="ARBA00022645"/>
    </source>
</evidence>
<dbReference type="InterPro" id="IPR050515">
    <property type="entry name" value="Beta-lactam/transpept"/>
</dbReference>
<evidence type="ECO:0000256" key="3">
    <source>
        <dbReference type="ARBA" id="ARBA00023136"/>
    </source>
</evidence>
<organism evidence="6 7">
    <name type="scientific">Roseibacillus persicicus</name>
    <dbReference type="NCBI Taxonomy" id="454148"/>
    <lineage>
        <taxon>Bacteria</taxon>
        <taxon>Pseudomonadati</taxon>
        <taxon>Verrucomicrobiota</taxon>
        <taxon>Verrucomicrobiia</taxon>
        <taxon>Verrucomicrobiales</taxon>
        <taxon>Verrucomicrobiaceae</taxon>
        <taxon>Roseibacillus</taxon>
    </lineage>
</organism>
<dbReference type="Pfam" id="PF03717">
    <property type="entry name" value="PBP_dimer"/>
    <property type="match status" value="1"/>
</dbReference>
<dbReference type="GO" id="GO:0005886">
    <property type="term" value="C:plasma membrane"/>
    <property type="evidence" value="ECO:0007669"/>
    <property type="project" value="TreeGrafter"/>
</dbReference>
<evidence type="ECO:0000259" key="4">
    <source>
        <dbReference type="Pfam" id="PF00905"/>
    </source>
</evidence>
<evidence type="ECO:0008006" key="8">
    <source>
        <dbReference type="Google" id="ProtNLM"/>
    </source>
</evidence>
<dbReference type="GO" id="GO:0004180">
    <property type="term" value="F:carboxypeptidase activity"/>
    <property type="evidence" value="ECO:0007669"/>
    <property type="project" value="UniProtKB-KW"/>
</dbReference>
<accession>A0A918WNI1</accession>
<dbReference type="SUPFAM" id="SSF56601">
    <property type="entry name" value="beta-lactamase/transpeptidase-like"/>
    <property type="match status" value="1"/>
</dbReference>
<keyword evidence="2" id="KW-0645">Protease</keyword>
<comment type="caution">
    <text evidence="6">The sequence shown here is derived from an EMBL/GenBank/DDBJ whole genome shotgun (WGS) entry which is preliminary data.</text>
</comment>
<dbReference type="InterPro" id="IPR012338">
    <property type="entry name" value="Beta-lactam/transpept-like"/>
</dbReference>
<name>A0A918WNI1_9BACT</name>
<dbReference type="InterPro" id="IPR005311">
    <property type="entry name" value="PBP_dimer"/>
</dbReference>
<feature type="domain" description="Penicillin-binding protein transpeptidase" evidence="4">
    <location>
        <begin position="300"/>
        <end position="605"/>
    </location>
</feature>
<dbReference type="GO" id="GO:0008658">
    <property type="term" value="F:penicillin binding"/>
    <property type="evidence" value="ECO:0007669"/>
    <property type="project" value="InterPro"/>
</dbReference>
<dbReference type="SUPFAM" id="SSF56519">
    <property type="entry name" value="Penicillin binding protein dimerisation domain"/>
    <property type="match status" value="1"/>
</dbReference>
<gene>
    <name evidence="6" type="ORF">GCM10007100_33610</name>
</gene>
<dbReference type="PANTHER" id="PTHR30627:SF1">
    <property type="entry name" value="PEPTIDOGLYCAN D,D-TRANSPEPTIDASE FTSI"/>
    <property type="match status" value="1"/>
</dbReference>
<evidence type="ECO:0000256" key="1">
    <source>
        <dbReference type="ARBA" id="ARBA00004370"/>
    </source>
</evidence>
<dbReference type="Pfam" id="PF00905">
    <property type="entry name" value="Transpeptidase"/>
    <property type="match status" value="1"/>
</dbReference>
<reference evidence="6" key="1">
    <citation type="journal article" date="2014" name="Int. J. Syst. Evol. Microbiol.">
        <title>Complete genome sequence of Corynebacterium casei LMG S-19264T (=DSM 44701T), isolated from a smear-ripened cheese.</title>
        <authorList>
            <consortium name="US DOE Joint Genome Institute (JGI-PGF)"/>
            <person name="Walter F."/>
            <person name="Albersmeier A."/>
            <person name="Kalinowski J."/>
            <person name="Ruckert C."/>
        </authorList>
    </citation>
    <scope>NUCLEOTIDE SEQUENCE</scope>
    <source>
        <strain evidence="6">KCTC 12988</strain>
    </source>
</reference>
<dbReference type="Proteomes" id="UP000644507">
    <property type="component" value="Unassembled WGS sequence"/>
</dbReference>
<keyword evidence="3" id="KW-0472">Membrane</keyword>
<keyword evidence="2" id="KW-0378">Hydrolase</keyword>
<dbReference type="RefSeq" id="WP_189572598.1">
    <property type="nucleotide sequence ID" value="NZ_BMXI01000016.1"/>
</dbReference>
<dbReference type="EMBL" id="BMXI01000016">
    <property type="protein sequence ID" value="GHC63323.1"/>
    <property type="molecule type" value="Genomic_DNA"/>
</dbReference>
<proteinExistence type="predicted"/>
<evidence type="ECO:0000259" key="5">
    <source>
        <dbReference type="Pfam" id="PF03717"/>
    </source>
</evidence>
<dbReference type="GO" id="GO:0071555">
    <property type="term" value="P:cell wall organization"/>
    <property type="evidence" value="ECO:0007669"/>
    <property type="project" value="TreeGrafter"/>
</dbReference>
<evidence type="ECO:0000313" key="7">
    <source>
        <dbReference type="Proteomes" id="UP000644507"/>
    </source>
</evidence>
<reference evidence="6" key="2">
    <citation type="submission" date="2020-09" db="EMBL/GenBank/DDBJ databases">
        <authorList>
            <person name="Sun Q."/>
            <person name="Kim S."/>
        </authorList>
    </citation>
    <scope>NUCLEOTIDE SEQUENCE</scope>
    <source>
        <strain evidence="6">KCTC 12988</strain>
    </source>
</reference>